<dbReference type="Pfam" id="PF00905">
    <property type="entry name" value="Transpeptidase"/>
    <property type="match status" value="1"/>
</dbReference>
<dbReference type="InterPro" id="IPR036138">
    <property type="entry name" value="PBP_dimer_sf"/>
</dbReference>
<comment type="caution">
    <text evidence="8">The sequence shown here is derived from an EMBL/GenBank/DDBJ whole genome shotgun (WGS) entry which is preliminary data.</text>
</comment>
<dbReference type="AlphaFoldDB" id="A0A538U7G0"/>
<sequence length="697" mass="73689">MWFSPWDNGLERGAQLAQSLWAFSAGGLSGMGLGLGSPGVVPAVHTDLILAAIGEELGFFGVLACLALYALIALRGFRVARRAVDDYAMFLALGLTLNIVLEALLIAGGSTGLVPLTGVVLPFVSYGRSALVLHLLGLGMLWSLSARVVEPRSVTMGSTLHAAFDRPRRMLLAVLAVPLVGVLLKTADVQVARANATFARESLELQADQELRYQSNPRLLKVAAAIPRGDVLDRNGVVLATSDWTHLQRQRDRLEALGVDPVLACDPDDDRHYPFGGLTYHLLGDVVSQRDWGASNTAFVERRYDAALCGYDDHARVVTIRDPRDGQPRRVVRRDRSELIPLWRHRYEPGSRAVKSLLGRSRDLTLTIDVRLQAAAARILAQRLAAAGVERGAAVALDPRDGALLACVSAPWPRGPIRGDARPGRGDPGDDVAPERLDRARFGVYPPGSTFKIVTAAAALSQDPALARATFTCRSLADGVGAVVGGRVVHDDTSDRPHGTIAMGEATAVSCNAYFAQLGARIGWPTLAAMAQRFGVSAGRPPSVKAYTAYAIESAYGQAQVTATPLEMARAAAVVANGGTLPAVHWVTQAAARDSAATQVITAGVAGTLAGFLRGAVYHGTARRLAAMRPLVAGKTGTAQVTQGRAHAWFVGFAPYGPASRRVAFAVMLEHGGYGGDQATALGGDLVAEAARLGFAR</sequence>
<dbReference type="GO" id="GO:0071972">
    <property type="term" value="F:peptidoglycan L,D-transpeptidase activity"/>
    <property type="evidence" value="ECO:0007669"/>
    <property type="project" value="TreeGrafter"/>
</dbReference>
<dbReference type="Pfam" id="PF01098">
    <property type="entry name" value="FTSW_RODA_SPOVE"/>
    <property type="match status" value="1"/>
</dbReference>
<evidence type="ECO:0000313" key="8">
    <source>
        <dbReference type="EMBL" id="TMQ71821.1"/>
    </source>
</evidence>
<evidence type="ECO:0000256" key="3">
    <source>
        <dbReference type="ARBA" id="ARBA00022960"/>
    </source>
</evidence>
<comment type="subcellular location">
    <subcellularLocation>
        <location evidence="1">Membrane</location>
        <topology evidence="1">Multi-pass membrane protein</topology>
    </subcellularLocation>
</comment>
<evidence type="ECO:0000313" key="9">
    <source>
        <dbReference type="Proteomes" id="UP000319836"/>
    </source>
</evidence>
<feature type="transmembrane region" description="Helical" evidence="6">
    <location>
        <begin position="130"/>
        <end position="149"/>
    </location>
</feature>
<gene>
    <name evidence="8" type="ORF">E6K80_04435</name>
</gene>
<dbReference type="Gene3D" id="3.40.710.10">
    <property type="entry name" value="DD-peptidase/beta-lactamase superfamily"/>
    <property type="match status" value="1"/>
</dbReference>
<evidence type="ECO:0000256" key="1">
    <source>
        <dbReference type="ARBA" id="ARBA00004141"/>
    </source>
</evidence>
<organism evidence="8 9">
    <name type="scientific">Eiseniibacteriota bacterium</name>
    <dbReference type="NCBI Taxonomy" id="2212470"/>
    <lineage>
        <taxon>Bacteria</taxon>
        <taxon>Candidatus Eiseniibacteriota</taxon>
    </lineage>
</organism>
<dbReference type="Gene3D" id="3.90.1310.10">
    <property type="entry name" value="Penicillin-binding protein 2a (Domain 2)"/>
    <property type="match status" value="1"/>
</dbReference>
<evidence type="ECO:0000256" key="4">
    <source>
        <dbReference type="ARBA" id="ARBA00022989"/>
    </source>
</evidence>
<feature type="transmembrane region" description="Helical" evidence="6">
    <location>
        <begin position="170"/>
        <end position="187"/>
    </location>
</feature>
<evidence type="ECO:0000256" key="2">
    <source>
        <dbReference type="ARBA" id="ARBA00022692"/>
    </source>
</evidence>
<feature type="transmembrane region" description="Helical" evidence="6">
    <location>
        <begin position="57"/>
        <end position="77"/>
    </location>
</feature>
<dbReference type="GO" id="GO:0005886">
    <property type="term" value="C:plasma membrane"/>
    <property type="evidence" value="ECO:0007669"/>
    <property type="project" value="TreeGrafter"/>
</dbReference>
<name>A0A538U7G0_UNCEI</name>
<protein>
    <recommendedName>
        <fullName evidence="7">Penicillin-binding protein transpeptidase domain-containing protein</fullName>
    </recommendedName>
</protein>
<dbReference type="InterPro" id="IPR050515">
    <property type="entry name" value="Beta-lactam/transpept"/>
</dbReference>
<dbReference type="SUPFAM" id="SSF56601">
    <property type="entry name" value="beta-lactamase/transpeptidase-like"/>
    <property type="match status" value="1"/>
</dbReference>
<keyword evidence="3" id="KW-0133">Cell shape</keyword>
<keyword evidence="5 6" id="KW-0472">Membrane</keyword>
<dbReference type="InterPro" id="IPR012338">
    <property type="entry name" value="Beta-lactam/transpept-like"/>
</dbReference>
<keyword evidence="4 6" id="KW-1133">Transmembrane helix</keyword>
<dbReference type="InterPro" id="IPR001460">
    <property type="entry name" value="PCN-bd_Tpept"/>
</dbReference>
<dbReference type="PANTHER" id="PTHR30627:SF2">
    <property type="entry name" value="PEPTIDOGLYCAN D,D-TRANSPEPTIDASE MRDA"/>
    <property type="match status" value="1"/>
</dbReference>
<feature type="transmembrane region" description="Helical" evidence="6">
    <location>
        <begin position="89"/>
        <end position="110"/>
    </location>
</feature>
<dbReference type="EMBL" id="VBPA01000099">
    <property type="protein sequence ID" value="TMQ71821.1"/>
    <property type="molecule type" value="Genomic_DNA"/>
</dbReference>
<evidence type="ECO:0000256" key="6">
    <source>
        <dbReference type="SAM" id="Phobius"/>
    </source>
</evidence>
<evidence type="ECO:0000256" key="5">
    <source>
        <dbReference type="ARBA" id="ARBA00023136"/>
    </source>
</evidence>
<dbReference type="PANTHER" id="PTHR30627">
    <property type="entry name" value="PEPTIDOGLYCAN D,D-TRANSPEPTIDASE"/>
    <property type="match status" value="1"/>
</dbReference>
<feature type="transmembrane region" description="Helical" evidence="6">
    <location>
        <begin position="20"/>
        <end position="37"/>
    </location>
</feature>
<dbReference type="GO" id="GO:0008658">
    <property type="term" value="F:penicillin binding"/>
    <property type="evidence" value="ECO:0007669"/>
    <property type="project" value="InterPro"/>
</dbReference>
<proteinExistence type="predicted"/>
<evidence type="ECO:0000259" key="7">
    <source>
        <dbReference type="Pfam" id="PF00905"/>
    </source>
</evidence>
<dbReference type="SUPFAM" id="SSF56519">
    <property type="entry name" value="Penicillin binding protein dimerisation domain"/>
    <property type="match status" value="1"/>
</dbReference>
<reference evidence="8 9" key="1">
    <citation type="journal article" date="2019" name="Nat. Microbiol.">
        <title>Mediterranean grassland soil C-N compound turnover is dependent on rainfall and depth, and is mediated by genomically divergent microorganisms.</title>
        <authorList>
            <person name="Diamond S."/>
            <person name="Andeer P.F."/>
            <person name="Li Z."/>
            <person name="Crits-Christoph A."/>
            <person name="Burstein D."/>
            <person name="Anantharaman K."/>
            <person name="Lane K.R."/>
            <person name="Thomas B.C."/>
            <person name="Pan C."/>
            <person name="Northen T.R."/>
            <person name="Banfield J.F."/>
        </authorList>
    </citation>
    <scope>NUCLEOTIDE SEQUENCE [LARGE SCALE GENOMIC DNA]</scope>
    <source>
        <strain evidence="8">WS_10</strain>
    </source>
</reference>
<accession>A0A538U7G0</accession>
<dbReference type="GO" id="GO:0071555">
    <property type="term" value="P:cell wall organization"/>
    <property type="evidence" value="ECO:0007669"/>
    <property type="project" value="TreeGrafter"/>
</dbReference>
<dbReference type="InterPro" id="IPR001182">
    <property type="entry name" value="FtsW/RodA"/>
</dbReference>
<keyword evidence="2 6" id="KW-0812">Transmembrane</keyword>
<dbReference type="GO" id="GO:0008360">
    <property type="term" value="P:regulation of cell shape"/>
    <property type="evidence" value="ECO:0007669"/>
    <property type="project" value="UniProtKB-KW"/>
</dbReference>
<feature type="domain" description="Penicillin-binding protein transpeptidase" evidence="7">
    <location>
        <begin position="392"/>
        <end position="685"/>
    </location>
</feature>
<dbReference type="GO" id="GO:0051301">
    <property type="term" value="P:cell division"/>
    <property type="evidence" value="ECO:0007669"/>
    <property type="project" value="InterPro"/>
</dbReference>
<dbReference type="Proteomes" id="UP000319836">
    <property type="component" value="Unassembled WGS sequence"/>
</dbReference>